<dbReference type="EMBL" id="VAUV01000006">
    <property type="protein sequence ID" value="TLD71004.1"/>
    <property type="molecule type" value="Genomic_DNA"/>
</dbReference>
<comment type="caution">
    <text evidence="3">The sequence shown here is derived from an EMBL/GenBank/DDBJ whole genome shotgun (WGS) entry which is preliminary data.</text>
</comment>
<dbReference type="InterPro" id="IPR005031">
    <property type="entry name" value="COQ10_START"/>
</dbReference>
<gene>
    <name evidence="3" type="ORF">FEM03_08790</name>
</gene>
<proteinExistence type="inferred from homology"/>
<name>A0A5R8KFD1_9BACT</name>
<sequence length="151" mass="17581">MEHTLETNFELSLPPEAVFDFFSDASNLQRITPPELEIKILTPEPILMQRDTVIEYRLKLLGVPYGWTTHISGWQPPICFVDEQTRGPFKKWVHLHAFEPTEKGTRVRDVVTYRLRFPPFGQMVQPLVHAHLKRIFAYRQKAIVAELAKAD</sequence>
<dbReference type="AlphaFoldDB" id="A0A5R8KFD1"/>
<feature type="domain" description="Coenzyme Q-binding protein COQ10 START" evidence="2">
    <location>
        <begin position="12"/>
        <end position="126"/>
    </location>
</feature>
<dbReference type="CDD" id="cd07820">
    <property type="entry name" value="SRPBCC_3"/>
    <property type="match status" value="1"/>
</dbReference>
<comment type="similarity">
    <text evidence="1">Belongs to the ribosome association toxin RatA family.</text>
</comment>
<dbReference type="InterPro" id="IPR023393">
    <property type="entry name" value="START-like_dom_sf"/>
</dbReference>
<protein>
    <submittedName>
        <fullName evidence="3">SRPBCC family protein</fullName>
    </submittedName>
</protein>
<evidence type="ECO:0000313" key="3">
    <source>
        <dbReference type="EMBL" id="TLD71004.1"/>
    </source>
</evidence>
<dbReference type="Proteomes" id="UP000306196">
    <property type="component" value="Unassembled WGS sequence"/>
</dbReference>
<evidence type="ECO:0000313" key="4">
    <source>
        <dbReference type="Proteomes" id="UP000306196"/>
    </source>
</evidence>
<dbReference type="SUPFAM" id="SSF55961">
    <property type="entry name" value="Bet v1-like"/>
    <property type="match status" value="1"/>
</dbReference>
<dbReference type="OrthoDB" id="9793552at2"/>
<accession>A0A5R8KFD1</accession>
<reference evidence="3 4" key="1">
    <citation type="submission" date="2019-05" db="EMBL/GenBank/DDBJ databases">
        <title>Verrucobacter flavum gen. nov., sp. nov. a new member of the family Verrucomicrobiaceae.</title>
        <authorList>
            <person name="Szuroczki S."/>
            <person name="Abbaszade G."/>
            <person name="Szabo A."/>
            <person name="Felfoldi T."/>
            <person name="Schumann P."/>
            <person name="Boka K."/>
            <person name="Keki Z."/>
            <person name="Toumi M."/>
            <person name="Toth E."/>
        </authorList>
    </citation>
    <scope>NUCLEOTIDE SEQUENCE [LARGE SCALE GENOMIC DNA]</scope>
    <source>
        <strain evidence="3 4">MG-N-17</strain>
    </source>
</reference>
<evidence type="ECO:0000256" key="1">
    <source>
        <dbReference type="ARBA" id="ARBA00008918"/>
    </source>
</evidence>
<dbReference type="Pfam" id="PF03364">
    <property type="entry name" value="Polyketide_cyc"/>
    <property type="match status" value="1"/>
</dbReference>
<keyword evidence="4" id="KW-1185">Reference proteome</keyword>
<organism evidence="3 4">
    <name type="scientific">Phragmitibacter flavus</name>
    <dbReference type="NCBI Taxonomy" id="2576071"/>
    <lineage>
        <taxon>Bacteria</taxon>
        <taxon>Pseudomonadati</taxon>
        <taxon>Verrucomicrobiota</taxon>
        <taxon>Verrucomicrobiia</taxon>
        <taxon>Verrucomicrobiales</taxon>
        <taxon>Verrucomicrobiaceae</taxon>
        <taxon>Phragmitibacter</taxon>
    </lineage>
</organism>
<dbReference type="Gene3D" id="3.30.530.20">
    <property type="match status" value="1"/>
</dbReference>
<evidence type="ECO:0000259" key="2">
    <source>
        <dbReference type="Pfam" id="PF03364"/>
    </source>
</evidence>
<dbReference type="RefSeq" id="WP_138085833.1">
    <property type="nucleotide sequence ID" value="NZ_VAUV01000006.1"/>
</dbReference>